<dbReference type="PANTHER" id="PTHR10174">
    <property type="entry name" value="ALPHA-TOCOPHEROL TRANSFER PROTEIN-RELATED"/>
    <property type="match status" value="1"/>
</dbReference>
<dbReference type="PANTHER" id="PTHR10174:SF130">
    <property type="entry name" value="ALPHA-TOCOPHEROL TRANSFER PROTEIN-LIKE"/>
    <property type="match status" value="1"/>
</dbReference>
<gene>
    <name evidence="2" type="ORF">NQ314_006061</name>
</gene>
<feature type="domain" description="CRAL-TRIO" evidence="1">
    <location>
        <begin position="5"/>
        <end position="143"/>
    </location>
</feature>
<organism evidence="2 3">
    <name type="scientific">Rhamnusium bicolor</name>
    <dbReference type="NCBI Taxonomy" id="1586634"/>
    <lineage>
        <taxon>Eukaryota</taxon>
        <taxon>Metazoa</taxon>
        <taxon>Ecdysozoa</taxon>
        <taxon>Arthropoda</taxon>
        <taxon>Hexapoda</taxon>
        <taxon>Insecta</taxon>
        <taxon>Pterygota</taxon>
        <taxon>Neoptera</taxon>
        <taxon>Endopterygota</taxon>
        <taxon>Coleoptera</taxon>
        <taxon>Polyphaga</taxon>
        <taxon>Cucujiformia</taxon>
        <taxon>Chrysomeloidea</taxon>
        <taxon>Cerambycidae</taxon>
        <taxon>Lepturinae</taxon>
        <taxon>Rhagiini</taxon>
        <taxon>Rhamnusium</taxon>
    </lineage>
</organism>
<proteinExistence type="predicted"/>
<dbReference type="EMBL" id="JANEYF010001640">
    <property type="protein sequence ID" value="KAJ8960669.1"/>
    <property type="molecule type" value="Genomic_DNA"/>
</dbReference>
<dbReference type="Pfam" id="PF00650">
    <property type="entry name" value="CRAL_TRIO"/>
    <property type="match status" value="1"/>
</dbReference>
<evidence type="ECO:0000313" key="2">
    <source>
        <dbReference type="EMBL" id="KAJ8960669.1"/>
    </source>
</evidence>
<dbReference type="InterPro" id="IPR036865">
    <property type="entry name" value="CRAL-TRIO_dom_sf"/>
</dbReference>
<dbReference type="GO" id="GO:1902936">
    <property type="term" value="F:phosphatidylinositol bisphosphate binding"/>
    <property type="evidence" value="ECO:0007669"/>
    <property type="project" value="TreeGrafter"/>
</dbReference>
<dbReference type="SUPFAM" id="SSF52087">
    <property type="entry name" value="CRAL/TRIO domain"/>
    <property type="match status" value="1"/>
</dbReference>
<dbReference type="CDD" id="cd00170">
    <property type="entry name" value="SEC14"/>
    <property type="match status" value="1"/>
</dbReference>
<dbReference type="Proteomes" id="UP001162156">
    <property type="component" value="Unassembled WGS sequence"/>
</dbReference>
<keyword evidence="3" id="KW-1185">Reference proteome</keyword>
<protein>
    <recommendedName>
        <fullName evidence="1">CRAL-TRIO domain-containing protein</fullName>
    </recommendedName>
</protein>
<reference evidence="2" key="1">
    <citation type="journal article" date="2023" name="Insect Mol. Biol.">
        <title>Genome sequencing provides insights into the evolution of gene families encoding plant cell wall-degrading enzymes in longhorned beetles.</title>
        <authorList>
            <person name="Shin N.R."/>
            <person name="Okamura Y."/>
            <person name="Kirsch R."/>
            <person name="Pauchet Y."/>
        </authorList>
    </citation>
    <scope>NUCLEOTIDE SEQUENCE</scope>
    <source>
        <strain evidence="2">RBIC_L_NR</strain>
    </source>
</reference>
<comment type="caution">
    <text evidence="2">The sequence shown here is derived from an EMBL/GenBank/DDBJ whole genome shotgun (WGS) entry which is preliminary data.</text>
</comment>
<evidence type="ECO:0000313" key="3">
    <source>
        <dbReference type="Proteomes" id="UP001162156"/>
    </source>
</evidence>
<dbReference type="Gene3D" id="3.40.525.10">
    <property type="entry name" value="CRAL-TRIO lipid binding domain"/>
    <property type="match status" value="1"/>
</dbReference>
<evidence type="ECO:0000259" key="1">
    <source>
        <dbReference type="PROSITE" id="PS50191"/>
    </source>
</evidence>
<dbReference type="InterPro" id="IPR001251">
    <property type="entry name" value="CRAL-TRIO_dom"/>
</dbReference>
<accession>A0AAV8Z8R1</accession>
<feature type="non-terminal residue" evidence="2">
    <location>
        <position position="1"/>
    </location>
</feature>
<dbReference type="AlphaFoldDB" id="A0AAV8Z8R1"/>
<dbReference type="GO" id="GO:0016020">
    <property type="term" value="C:membrane"/>
    <property type="evidence" value="ECO:0007669"/>
    <property type="project" value="TreeGrafter"/>
</dbReference>
<dbReference type="PROSITE" id="PS50191">
    <property type="entry name" value="CRAL_TRIO"/>
    <property type="match status" value="1"/>
</dbReference>
<name>A0AAV8Z8R1_9CUCU</name>
<sequence>WLKLETSLIKDILESHIVDVSDKNGLPEQKIVWIRPEKWDPQIFTADEILEVSGLLCELVYVKTKEIKNIDVIIDLHNFSLRHLYGLSRKFAKRMVFFMSQCLPMQILHVYIVRQPKIFYLGYSLYKPFIDDRMKKLVSKYVL</sequence>